<keyword evidence="9" id="KW-0645">Protease</keyword>
<dbReference type="Gene3D" id="1.20.1540.10">
    <property type="entry name" value="Rhomboid-like"/>
    <property type="match status" value="1"/>
</dbReference>
<dbReference type="InterPro" id="IPR050925">
    <property type="entry name" value="Rhomboid_protease_S54"/>
</dbReference>
<keyword evidence="10" id="KW-1185">Reference proteome</keyword>
<dbReference type="GO" id="GO:0016020">
    <property type="term" value="C:membrane"/>
    <property type="evidence" value="ECO:0007669"/>
    <property type="project" value="UniProtKB-SubCell"/>
</dbReference>
<feature type="domain" description="Peptidase S54 rhomboid" evidence="8">
    <location>
        <begin position="46"/>
        <end position="238"/>
    </location>
</feature>
<dbReference type="GO" id="GO:0004252">
    <property type="term" value="F:serine-type endopeptidase activity"/>
    <property type="evidence" value="ECO:0007669"/>
    <property type="project" value="InterPro"/>
</dbReference>
<sequence>MNRMSRAVAVLLVLNVVVFGASLLGAGWREQIVAAGAFWFPGNENFQLWQAVTYMFLHADMGHIFFNMFALVSFGTVLEREWGAGRFLVFYFLCGVGAGLIQTGFNWYEYNGLYAQLVAAGMSPEKVATLMTTGRGILPGDAASQAVAKELYLLFHGRMVGASGAVYGLLVAFGCLFPNAKLAQIFVPVPVAAKFFVPGLLALDLLSGVTGFSLFGAGVAHYAHLGGAAIGFLLMLLWRNRRPGMAPRWGEDRPV</sequence>
<organism evidence="9 10">
    <name type="scientific">Lacunisphaera limnophila</name>
    <dbReference type="NCBI Taxonomy" id="1838286"/>
    <lineage>
        <taxon>Bacteria</taxon>
        <taxon>Pseudomonadati</taxon>
        <taxon>Verrucomicrobiota</taxon>
        <taxon>Opitutia</taxon>
        <taxon>Opitutales</taxon>
        <taxon>Opitutaceae</taxon>
        <taxon>Lacunisphaera</taxon>
    </lineage>
</organism>
<keyword evidence="5 7" id="KW-1133">Transmembrane helix</keyword>
<evidence type="ECO:0000256" key="4">
    <source>
        <dbReference type="ARBA" id="ARBA00022801"/>
    </source>
</evidence>
<gene>
    <name evidence="9" type="ORF">Verru16b_01332</name>
</gene>
<dbReference type="PANTHER" id="PTHR43731">
    <property type="entry name" value="RHOMBOID PROTEASE"/>
    <property type="match status" value="1"/>
</dbReference>
<name>A0A1D8ATQ2_9BACT</name>
<feature type="transmembrane region" description="Helical" evidence="7">
    <location>
        <begin position="221"/>
        <end position="238"/>
    </location>
</feature>
<keyword evidence="3 7" id="KW-0812">Transmembrane</keyword>
<feature type="transmembrane region" description="Helical" evidence="7">
    <location>
        <begin position="7"/>
        <end position="28"/>
    </location>
</feature>
<dbReference type="OrthoDB" id="9813074at2"/>
<evidence type="ECO:0000256" key="7">
    <source>
        <dbReference type="SAM" id="Phobius"/>
    </source>
</evidence>
<evidence type="ECO:0000256" key="5">
    <source>
        <dbReference type="ARBA" id="ARBA00022989"/>
    </source>
</evidence>
<feature type="transmembrane region" description="Helical" evidence="7">
    <location>
        <begin position="159"/>
        <end position="179"/>
    </location>
</feature>
<comment type="subcellular location">
    <subcellularLocation>
        <location evidence="1">Membrane</location>
        <topology evidence="1">Multi-pass membrane protein</topology>
    </subcellularLocation>
</comment>
<dbReference type="PATRIC" id="fig|1838286.3.peg.1342"/>
<comment type="similarity">
    <text evidence="2">Belongs to the peptidase S54 family.</text>
</comment>
<dbReference type="Pfam" id="PF01694">
    <property type="entry name" value="Rhomboid"/>
    <property type="match status" value="1"/>
</dbReference>
<dbReference type="AlphaFoldDB" id="A0A1D8ATQ2"/>
<evidence type="ECO:0000313" key="9">
    <source>
        <dbReference type="EMBL" id="AOS44271.1"/>
    </source>
</evidence>
<evidence type="ECO:0000256" key="3">
    <source>
        <dbReference type="ARBA" id="ARBA00022692"/>
    </source>
</evidence>
<evidence type="ECO:0000259" key="8">
    <source>
        <dbReference type="Pfam" id="PF01694"/>
    </source>
</evidence>
<evidence type="ECO:0000256" key="2">
    <source>
        <dbReference type="ARBA" id="ARBA00009045"/>
    </source>
</evidence>
<dbReference type="InterPro" id="IPR035952">
    <property type="entry name" value="Rhomboid-like_sf"/>
</dbReference>
<dbReference type="SMART" id="SM01160">
    <property type="entry name" value="DUF1751"/>
    <property type="match status" value="1"/>
</dbReference>
<proteinExistence type="inferred from homology"/>
<protein>
    <submittedName>
        <fullName evidence="9">Intramembrane serine protease GlpG</fullName>
    </submittedName>
</protein>
<evidence type="ECO:0000256" key="1">
    <source>
        <dbReference type="ARBA" id="ARBA00004141"/>
    </source>
</evidence>
<dbReference type="PANTHER" id="PTHR43731:SF14">
    <property type="entry name" value="PRESENILIN-ASSOCIATED RHOMBOID-LIKE PROTEIN, MITOCHONDRIAL"/>
    <property type="match status" value="1"/>
</dbReference>
<dbReference type="KEGG" id="obg:Verru16b_01332"/>
<keyword evidence="4" id="KW-0378">Hydrolase</keyword>
<accession>A0A1D8ATQ2</accession>
<evidence type="ECO:0000256" key="6">
    <source>
        <dbReference type="ARBA" id="ARBA00023136"/>
    </source>
</evidence>
<feature type="transmembrane region" description="Helical" evidence="7">
    <location>
        <begin position="87"/>
        <end position="108"/>
    </location>
</feature>
<feature type="transmembrane region" description="Helical" evidence="7">
    <location>
        <begin position="48"/>
        <end position="75"/>
    </location>
</feature>
<dbReference type="RefSeq" id="WP_069961537.1">
    <property type="nucleotide sequence ID" value="NZ_CP016094.1"/>
</dbReference>
<dbReference type="STRING" id="1838286.Verru16b_01332"/>
<dbReference type="SUPFAM" id="SSF144091">
    <property type="entry name" value="Rhomboid-like"/>
    <property type="match status" value="1"/>
</dbReference>
<dbReference type="InterPro" id="IPR022764">
    <property type="entry name" value="Peptidase_S54_rhomboid_dom"/>
</dbReference>
<evidence type="ECO:0000313" key="10">
    <source>
        <dbReference type="Proteomes" id="UP000095228"/>
    </source>
</evidence>
<dbReference type="Proteomes" id="UP000095228">
    <property type="component" value="Chromosome"/>
</dbReference>
<dbReference type="EMBL" id="CP016094">
    <property type="protein sequence ID" value="AOS44271.1"/>
    <property type="molecule type" value="Genomic_DNA"/>
</dbReference>
<dbReference type="GO" id="GO:0006508">
    <property type="term" value="P:proteolysis"/>
    <property type="evidence" value="ECO:0007669"/>
    <property type="project" value="UniProtKB-KW"/>
</dbReference>
<feature type="transmembrane region" description="Helical" evidence="7">
    <location>
        <begin position="191"/>
        <end position="215"/>
    </location>
</feature>
<keyword evidence="6 7" id="KW-0472">Membrane</keyword>
<reference evidence="9 10" key="1">
    <citation type="submission" date="2016-06" db="EMBL/GenBank/DDBJ databases">
        <title>Three novel species with peptidoglycan cell walls form the new genus Lacunisphaera gen. nov. in the family Opitutaceae of the verrucomicrobial subdivision 4.</title>
        <authorList>
            <person name="Rast P."/>
            <person name="Gloeckner I."/>
            <person name="Jogler M."/>
            <person name="Boedeker C."/>
            <person name="Jeske O."/>
            <person name="Wiegand S."/>
            <person name="Reinhardt R."/>
            <person name="Schumann P."/>
            <person name="Rohde M."/>
            <person name="Spring S."/>
            <person name="Gloeckner F.O."/>
            <person name="Jogler C."/>
        </authorList>
    </citation>
    <scope>NUCLEOTIDE SEQUENCE [LARGE SCALE GENOMIC DNA]</scope>
    <source>
        <strain evidence="9 10">IG16b</strain>
    </source>
</reference>